<comment type="caution">
    <text evidence="1">The sequence shown here is derived from an EMBL/GenBank/DDBJ whole genome shotgun (WGS) entry which is preliminary data.</text>
</comment>
<dbReference type="EMBL" id="MNCJ02000320">
    <property type="protein sequence ID" value="KAF5805586.1"/>
    <property type="molecule type" value="Genomic_DNA"/>
</dbReference>
<evidence type="ECO:0000313" key="1">
    <source>
        <dbReference type="EMBL" id="KAF5805586.1"/>
    </source>
</evidence>
<dbReference type="Gramene" id="mRNA:HanXRQr2_Chr05g0211111">
    <property type="protein sequence ID" value="mRNA:HanXRQr2_Chr05g0211111"/>
    <property type="gene ID" value="HanXRQr2_Chr05g0211111"/>
</dbReference>
<evidence type="ECO:0000313" key="2">
    <source>
        <dbReference type="Proteomes" id="UP000215914"/>
    </source>
</evidence>
<name>A0A9K3IYV5_HELAN</name>
<gene>
    <name evidence="1" type="ORF">HanXRQr2_Chr05g0211111</name>
</gene>
<organism evidence="1 2">
    <name type="scientific">Helianthus annuus</name>
    <name type="common">Common sunflower</name>
    <dbReference type="NCBI Taxonomy" id="4232"/>
    <lineage>
        <taxon>Eukaryota</taxon>
        <taxon>Viridiplantae</taxon>
        <taxon>Streptophyta</taxon>
        <taxon>Embryophyta</taxon>
        <taxon>Tracheophyta</taxon>
        <taxon>Spermatophyta</taxon>
        <taxon>Magnoliopsida</taxon>
        <taxon>eudicotyledons</taxon>
        <taxon>Gunneridae</taxon>
        <taxon>Pentapetalae</taxon>
        <taxon>asterids</taxon>
        <taxon>campanulids</taxon>
        <taxon>Asterales</taxon>
        <taxon>Asteraceae</taxon>
        <taxon>Asteroideae</taxon>
        <taxon>Heliantheae alliance</taxon>
        <taxon>Heliantheae</taxon>
        <taxon>Helianthus</taxon>
    </lineage>
</organism>
<dbReference type="AlphaFoldDB" id="A0A9K3IYV5"/>
<protein>
    <submittedName>
        <fullName evidence="1">Uncharacterized protein</fullName>
    </submittedName>
</protein>
<keyword evidence="2" id="KW-1185">Reference proteome</keyword>
<sequence>MIQMNTMYISTKVVTLFRTTVRQVTVTYNSRTQYCEFMSPIHLNVLQLYNYRGKYMFNVC</sequence>
<reference evidence="1" key="1">
    <citation type="journal article" date="2017" name="Nature">
        <title>The sunflower genome provides insights into oil metabolism, flowering and Asterid evolution.</title>
        <authorList>
            <person name="Badouin H."/>
            <person name="Gouzy J."/>
            <person name="Grassa C.J."/>
            <person name="Murat F."/>
            <person name="Staton S.E."/>
            <person name="Cottret L."/>
            <person name="Lelandais-Briere C."/>
            <person name="Owens G.L."/>
            <person name="Carrere S."/>
            <person name="Mayjonade B."/>
            <person name="Legrand L."/>
            <person name="Gill N."/>
            <person name="Kane N.C."/>
            <person name="Bowers J.E."/>
            <person name="Hubner S."/>
            <person name="Bellec A."/>
            <person name="Berard A."/>
            <person name="Berges H."/>
            <person name="Blanchet N."/>
            <person name="Boniface M.C."/>
            <person name="Brunel D."/>
            <person name="Catrice O."/>
            <person name="Chaidir N."/>
            <person name="Claudel C."/>
            <person name="Donnadieu C."/>
            <person name="Faraut T."/>
            <person name="Fievet G."/>
            <person name="Helmstetter N."/>
            <person name="King M."/>
            <person name="Knapp S.J."/>
            <person name="Lai Z."/>
            <person name="Le Paslier M.C."/>
            <person name="Lippi Y."/>
            <person name="Lorenzon L."/>
            <person name="Mandel J.R."/>
            <person name="Marage G."/>
            <person name="Marchand G."/>
            <person name="Marquand E."/>
            <person name="Bret-Mestries E."/>
            <person name="Morien E."/>
            <person name="Nambeesan S."/>
            <person name="Nguyen T."/>
            <person name="Pegot-Espagnet P."/>
            <person name="Pouilly N."/>
            <person name="Raftis F."/>
            <person name="Sallet E."/>
            <person name="Schiex T."/>
            <person name="Thomas J."/>
            <person name="Vandecasteele C."/>
            <person name="Vares D."/>
            <person name="Vear F."/>
            <person name="Vautrin S."/>
            <person name="Crespi M."/>
            <person name="Mangin B."/>
            <person name="Burke J.M."/>
            <person name="Salse J."/>
            <person name="Munos S."/>
            <person name="Vincourt P."/>
            <person name="Rieseberg L.H."/>
            <person name="Langlade N.B."/>
        </authorList>
    </citation>
    <scope>NUCLEOTIDE SEQUENCE</scope>
    <source>
        <tissue evidence="1">Leaves</tissue>
    </source>
</reference>
<reference evidence="1" key="2">
    <citation type="submission" date="2020-06" db="EMBL/GenBank/DDBJ databases">
        <title>Helianthus annuus Genome sequencing and assembly Release 2.</title>
        <authorList>
            <person name="Gouzy J."/>
            <person name="Langlade N."/>
            <person name="Munos S."/>
        </authorList>
    </citation>
    <scope>NUCLEOTIDE SEQUENCE</scope>
    <source>
        <tissue evidence="1">Leaves</tissue>
    </source>
</reference>
<dbReference type="Proteomes" id="UP000215914">
    <property type="component" value="Unassembled WGS sequence"/>
</dbReference>
<accession>A0A9K3IYV5</accession>
<proteinExistence type="predicted"/>